<keyword evidence="3" id="KW-1185">Reference proteome</keyword>
<evidence type="ECO:0000313" key="2">
    <source>
        <dbReference type="EMBL" id="RKI92369.1"/>
    </source>
</evidence>
<dbReference type="Pfam" id="PF14393">
    <property type="entry name" value="DUF4422"/>
    <property type="match status" value="1"/>
</dbReference>
<protein>
    <submittedName>
        <fullName evidence="2">DUF4422 domain-containing protein</fullName>
    </submittedName>
</protein>
<dbReference type="Proteomes" id="UP000280696">
    <property type="component" value="Unassembled WGS sequence"/>
</dbReference>
<reference evidence="2 3" key="1">
    <citation type="submission" date="2018-09" db="EMBL/GenBank/DDBJ databases">
        <title>Murine metabolic-syndrome-specific gut microbial biobank.</title>
        <authorList>
            <person name="Liu C."/>
        </authorList>
    </citation>
    <scope>NUCLEOTIDE SEQUENCE [LARGE SCALE GENOMIC DNA]</scope>
    <source>
        <strain evidence="2 3">0.1xD8-82</strain>
    </source>
</reference>
<dbReference type="EMBL" id="RAYQ01000005">
    <property type="protein sequence ID" value="RKI92369.1"/>
    <property type="molecule type" value="Genomic_DNA"/>
</dbReference>
<dbReference type="OrthoDB" id="9798746at2"/>
<accession>A0A3A9ALY1</accession>
<dbReference type="AlphaFoldDB" id="A0A3A9ALY1"/>
<dbReference type="InterPro" id="IPR025536">
    <property type="entry name" value="DUF4422"/>
</dbReference>
<organism evidence="2 3">
    <name type="scientific">Parablautia intestinalis</name>
    <dbReference type="NCBI Taxonomy" id="2320100"/>
    <lineage>
        <taxon>Bacteria</taxon>
        <taxon>Bacillati</taxon>
        <taxon>Bacillota</taxon>
        <taxon>Clostridia</taxon>
        <taxon>Lachnospirales</taxon>
        <taxon>Lachnospiraceae</taxon>
        <taxon>Parablautia</taxon>
    </lineage>
</organism>
<comment type="caution">
    <text evidence="2">The sequence shown here is derived from an EMBL/GenBank/DDBJ whole genome shotgun (WGS) entry which is preliminary data.</text>
</comment>
<dbReference type="RefSeq" id="WP_120468081.1">
    <property type="nucleotide sequence ID" value="NZ_RAYQ01000005.1"/>
</dbReference>
<evidence type="ECO:0000313" key="3">
    <source>
        <dbReference type="Proteomes" id="UP000280696"/>
    </source>
</evidence>
<gene>
    <name evidence="2" type="ORF">D7V94_06720</name>
</gene>
<name>A0A3A9ALY1_9FIRM</name>
<proteinExistence type="predicted"/>
<sequence length="247" mass="29190">MGKEYKVFCCTHIDTECFNDPLYTLLHTGADYDGKKYKNMLADNTGDNISNKKDKFDGLVTGLYWIWKNTNYEITGICSYRGYMSYDGKKPIGLNETKELFENKQIDFIAARAEVPMSIYATTKKYEAEIFARNMHNPFEYLREAVEYVDPAYLNAFDHVMYKGSILNCRHTFITRRKYFALYCEWIFNVMTKYDQILKEKHYQFSGYRFYGGIIEIMERVWIINNPINVLELPIIMITEQNVGYIN</sequence>
<feature type="domain" description="DUF4422" evidence="1">
    <location>
        <begin position="6"/>
        <end position="226"/>
    </location>
</feature>
<evidence type="ECO:0000259" key="1">
    <source>
        <dbReference type="Pfam" id="PF14393"/>
    </source>
</evidence>